<feature type="transmembrane region" description="Helical" evidence="1">
    <location>
        <begin position="112"/>
        <end position="134"/>
    </location>
</feature>
<keyword evidence="1" id="KW-1133">Transmembrane helix</keyword>
<feature type="transmembrane region" description="Helical" evidence="1">
    <location>
        <begin position="180"/>
        <end position="199"/>
    </location>
</feature>
<name>A0A0D0LDS9_VARPD</name>
<keyword evidence="1" id="KW-0472">Membrane</keyword>
<accession>A0A0D0LDS9</accession>
<feature type="transmembrane region" description="Helical" evidence="1">
    <location>
        <begin position="81"/>
        <end position="105"/>
    </location>
</feature>
<dbReference type="OrthoDB" id="571348at2"/>
<gene>
    <name evidence="2" type="ORF">RT97_01955</name>
</gene>
<reference evidence="2 3" key="1">
    <citation type="submission" date="2014-12" db="EMBL/GenBank/DDBJ databases">
        <title>16Stimator: statistical estimation of ribosomal gene copy numbers from draft genome assemblies.</title>
        <authorList>
            <person name="Perisin M.A."/>
            <person name="Vetter M."/>
            <person name="Gilbert J.A."/>
            <person name="Bergelson J."/>
        </authorList>
    </citation>
    <scope>NUCLEOTIDE SEQUENCE [LARGE SCALE GENOMIC DNA]</scope>
    <source>
        <strain evidence="2 3">MEDvA23</strain>
    </source>
</reference>
<dbReference type="AlphaFoldDB" id="A0A0D0LDS9"/>
<dbReference type="EMBL" id="JXQQ01000007">
    <property type="protein sequence ID" value="KIQ36317.1"/>
    <property type="molecule type" value="Genomic_DNA"/>
</dbReference>
<keyword evidence="1" id="KW-0812">Transmembrane</keyword>
<sequence length="211" mass="23083">MPAILRDAISIIKQHQRAFIALNVAFYGLFALSMLATVFAPELQAQFKPSIDESFEKPGLFNTVAGAYASRDLPVAIGMTFLVNLVVASIAMATLPTFVVPFVGIPVVLYRAFLWGVMFAPIGPLAVTLVPHSLTLLIEGQAYVLVAFAAYVQARMFLWPERYGLIRHRDGYMAGAVSTLKLYPLVMLALAVGAIYEVIEAVYVMPLLLRS</sequence>
<comment type="caution">
    <text evidence="2">The sequence shown here is derived from an EMBL/GenBank/DDBJ whole genome shotgun (WGS) entry which is preliminary data.</text>
</comment>
<dbReference type="RefSeq" id="WP_042577107.1">
    <property type="nucleotide sequence ID" value="NZ_JXQQ01000007.1"/>
</dbReference>
<evidence type="ECO:0000256" key="1">
    <source>
        <dbReference type="SAM" id="Phobius"/>
    </source>
</evidence>
<feature type="transmembrane region" description="Helical" evidence="1">
    <location>
        <begin position="20"/>
        <end position="40"/>
    </location>
</feature>
<feature type="transmembrane region" description="Helical" evidence="1">
    <location>
        <begin position="140"/>
        <end position="159"/>
    </location>
</feature>
<evidence type="ECO:0000313" key="2">
    <source>
        <dbReference type="EMBL" id="KIQ36317.1"/>
    </source>
</evidence>
<organism evidence="2 3">
    <name type="scientific">Variovorax paradoxus</name>
    <dbReference type="NCBI Taxonomy" id="34073"/>
    <lineage>
        <taxon>Bacteria</taxon>
        <taxon>Pseudomonadati</taxon>
        <taxon>Pseudomonadota</taxon>
        <taxon>Betaproteobacteria</taxon>
        <taxon>Burkholderiales</taxon>
        <taxon>Comamonadaceae</taxon>
        <taxon>Variovorax</taxon>
    </lineage>
</organism>
<dbReference type="Proteomes" id="UP000032067">
    <property type="component" value="Unassembled WGS sequence"/>
</dbReference>
<protein>
    <recommendedName>
        <fullName evidence="4">Stage II sporulation protein M</fullName>
    </recommendedName>
</protein>
<proteinExistence type="predicted"/>
<evidence type="ECO:0008006" key="4">
    <source>
        <dbReference type="Google" id="ProtNLM"/>
    </source>
</evidence>
<evidence type="ECO:0000313" key="3">
    <source>
        <dbReference type="Proteomes" id="UP000032067"/>
    </source>
</evidence>